<protein>
    <recommendedName>
        <fullName evidence="2">JmjC domain-containing protein</fullName>
    </recommendedName>
</protein>
<name>A0A382NU48_9ZZZZ</name>
<evidence type="ECO:0008006" key="2">
    <source>
        <dbReference type="Google" id="ProtNLM"/>
    </source>
</evidence>
<feature type="non-terminal residue" evidence="1">
    <location>
        <position position="217"/>
    </location>
</feature>
<proteinExistence type="predicted"/>
<accession>A0A382NU48</accession>
<evidence type="ECO:0000313" key="1">
    <source>
        <dbReference type="EMBL" id="SVC64704.1"/>
    </source>
</evidence>
<gene>
    <name evidence="1" type="ORF">METZ01_LOCUS317558</name>
</gene>
<sequence length="217" mass="23883">MSLAGHLQHPCPIPITELIDLDRHPIDRPNSPEYSSMVAEARKKLVEDGCAVIAQLLASAALPIMSAEIRQIRPFLHESKIPINPYFSEGDPTLPADHAINTFIERSGGFIPRDAFDATSAIDAIYQWPPLLAFIADCLELPQIHCFADPLAGLTINVLDPGQQFAWHYDTNDFAVTILVDKASKGGLFQYSPNIRSADNENFEGVKACQDEDLTTV</sequence>
<dbReference type="AlphaFoldDB" id="A0A382NU48"/>
<reference evidence="1" key="1">
    <citation type="submission" date="2018-05" db="EMBL/GenBank/DDBJ databases">
        <authorList>
            <person name="Lanie J.A."/>
            <person name="Ng W.-L."/>
            <person name="Kazmierczak K.M."/>
            <person name="Andrzejewski T.M."/>
            <person name="Davidsen T.M."/>
            <person name="Wayne K.J."/>
            <person name="Tettelin H."/>
            <person name="Glass J.I."/>
            <person name="Rusch D."/>
            <person name="Podicherti R."/>
            <person name="Tsui H.-C.T."/>
            <person name="Winkler M.E."/>
        </authorList>
    </citation>
    <scope>NUCLEOTIDE SEQUENCE</scope>
</reference>
<organism evidence="1">
    <name type="scientific">marine metagenome</name>
    <dbReference type="NCBI Taxonomy" id="408172"/>
    <lineage>
        <taxon>unclassified sequences</taxon>
        <taxon>metagenomes</taxon>
        <taxon>ecological metagenomes</taxon>
    </lineage>
</organism>
<dbReference type="EMBL" id="UINC01102801">
    <property type="protein sequence ID" value="SVC64704.1"/>
    <property type="molecule type" value="Genomic_DNA"/>
</dbReference>